<dbReference type="RefSeq" id="WP_318647247.1">
    <property type="nucleotide sequence ID" value="NZ_CP137852.1"/>
</dbReference>
<protein>
    <recommendedName>
        <fullName evidence="4">Transmembrane protein</fullName>
    </recommendedName>
</protein>
<keyword evidence="1" id="KW-0472">Membrane</keyword>
<evidence type="ECO:0000256" key="1">
    <source>
        <dbReference type="SAM" id="Phobius"/>
    </source>
</evidence>
<organism evidence="2 3">
    <name type="scientific">Sediminicoccus rosea</name>
    <dbReference type="NCBI Taxonomy" id="1225128"/>
    <lineage>
        <taxon>Bacteria</taxon>
        <taxon>Pseudomonadati</taxon>
        <taxon>Pseudomonadota</taxon>
        <taxon>Alphaproteobacteria</taxon>
        <taxon>Acetobacterales</taxon>
        <taxon>Roseomonadaceae</taxon>
        <taxon>Sediminicoccus</taxon>
    </lineage>
</organism>
<keyword evidence="3" id="KW-1185">Reference proteome</keyword>
<name>A0ABZ0PC98_9PROT</name>
<proteinExistence type="predicted"/>
<sequence>MARTPRSLFGRLIKWGFWLITLAPPLLMLGTCAGLQRFVFSEDEEVAAGAMMFGAGALGVLWAIWLVGVPVMGLLMLLTRGKRLVIEHPAPGPRQPDA</sequence>
<feature type="transmembrane region" description="Helical" evidence="1">
    <location>
        <begin position="51"/>
        <end position="78"/>
    </location>
</feature>
<dbReference type="Proteomes" id="UP001305521">
    <property type="component" value="Chromosome"/>
</dbReference>
<evidence type="ECO:0000313" key="2">
    <source>
        <dbReference type="EMBL" id="WPB83270.1"/>
    </source>
</evidence>
<evidence type="ECO:0000313" key="3">
    <source>
        <dbReference type="Proteomes" id="UP001305521"/>
    </source>
</evidence>
<reference evidence="2 3" key="1">
    <citation type="submission" date="2023-11" db="EMBL/GenBank/DDBJ databases">
        <title>Arctic aerobic anoxygenic photoheterotroph Sediminicoccus rosea KRV36 adapts its photosynthesis to long days of polar summer.</title>
        <authorList>
            <person name="Tomasch J."/>
            <person name="Kopejtka K."/>
            <person name="Bily T."/>
            <person name="Gardiner A.T."/>
            <person name="Gardian Z."/>
            <person name="Shivaramu S."/>
            <person name="Koblizek M."/>
            <person name="Engelhardt F."/>
            <person name="Kaftan D."/>
        </authorList>
    </citation>
    <scope>NUCLEOTIDE SEQUENCE [LARGE SCALE GENOMIC DNA]</scope>
    <source>
        <strain evidence="2 3">R-30</strain>
    </source>
</reference>
<accession>A0ABZ0PC98</accession>
<keyword evidence="1" id="KW-0812">Transmembrane</keyword>
<keyword evidence="1" id="KW-1133">Transmembrane helix</keyword>
<dbReference type="EMBL" id="CP137852">
    <property type="protein sequence ID" value="WPB83270.1"/>
    <property type="molecule type" value="Genomic_DNA"/>
</dbReference>
<feature type="transmembrane region" description="Helical" evidence="1">
    <location>
        <begin position="12"/>
        <end position="39"/>
    </location>
</feature>
<gene>
    <name evidence="2" type="ORF">R9Z33_14260</name>
</gene>
<evidence type="ECO:0008006" key="4">
    <source>
        <dbReference type="Google" id="ProtNLM"/>
    </source>
</evidence>